<keyword evidence="2" id="KW-1185">Reference proteome</keyword>
<evidence type="ECO:0000313" key="1">
    <source>
        <dbReference type="EMBL" id="CDM34648.1"/>
    </source>
</evidence>
<gene>
    <name evidence="1" type="ORF">PROQFM164_S03g001373</name>
</gene>
<dbReference type="OMA" id="HIGPEML"/>
<evidence type="ECO:0000313" key="2">
    <source>
        <dbReference type="Proteomes" id="UP000030686"/>
    </source>
</evidence>
<dbReference type="AlphaFoldDB" id="W6QD80"/>
<reference evidence="1" key="1">
    <citation type="journal article" date="2014" name="Nat. Commun.">
        <title>Multiple recent horizontal transfers of a large genomic region in cheese making fungi.</title>
        <authorList>
            <person name="Cheeseman K."/>
            <person name="Ropars J."/>
            <person name="Renault P."/>
            <person name="Dupont J."/>
            <person name="Gouzy J."/>
            <person name="Branca A."/>
            <person name="Abraham A.L."/>
            <person name="Ceppi M."/>
            <person name="Conseiller E."/>
            <person name="Debuchy R."/>
            <person name="Malagnac F."/>
            <person name="Goarin A."/>
            <person name="Silar P."/>
            <person name="Lacoste S."/>
            <person name="Sallet E."/>
            <person name="Bensimon A."/>
            <person name="Giraud T."/>
            <person name="Brygoo Y."/>
        </authorList>
    </citation>
    <scope>NUCLEOTIDE SEQUENCE [LARGE SCALE GENOMIC DNA]</scope>
    <source>
        <strain evidence="1">FM164</strain>
    </source>
</reference>
<dbReference type="OrthoDB" id="3796275at2759"/>
<sequence>MGKQIRERETVNSALPPLLMTDFHTSSNAVHPLVYNGDLNHWPNFFQNVRATMDNQHWSSSVIGYTLKTHNLDDNKDFVGDETGVQGRFQQAIGQTLGQAFEAQRLDIRFADSKCLPNPGGKVPDCTMKTSRNELKLVGELKVPWVVHHRIERRLKFEPFCQNSHFRVLVGQILGYMKETGVARENSASFMELMGFKECMGPALVGQSSDQPRFSPYAFDLQPVISPLLD</sequence>
<organism evidence="1 2">
    <name type="scientific">Penicillium roqueforti (strain FM164)</name>
    <dbReference type="NCBI Taxonomy" id="1365484"/>
    <lineage>
        <taxon>Eukaryota</taxon>
        <taxon>Fungi</taxon>
        <taxon>Dikarya</taxon>
        <taxon>Ascomycota</taxon>
        <taxon>Pezizomycotina</taxon>
        <taxon>Eurotiomycetes</taxon>
        <taxon>Eurotiomycetidae</taxon>
        <taxon>Eurotiales</taxon>
        <taxon>Aspergillaceae</taxon>
        <taxon>Penicillium</taxon>
    </lineage>
</organism>
<accession>W6QD80</accession>
<dbReference type="Proteomes" id="UP000030686">
    <property type="component" value="Unassembled WGS sequence"/>
</dbReference>
<proteinExistence type="predicted"/>
<dbReference type="EMBL" id="HG792017">
    <property type="protein sequence ID" value="CDM34648.1"/>
    <property type="molecule type" value="Genomic_DNA"/>
</dbReference>
<protein>
    <submittedName>
        <fullName evidence="1">Genomic scaffold, ProqFM164S03</fullName>
    </submittedName>
</protein>
<name>W6QD80_PENRF</name>